<dbReference type="RefSeq" id="XP_019648048.1">
    <property type="nucleotide sequence ID" value="XM_019792489.1"/>
</dbReference>
<evidence type="ECO:0000313" key="16">
    <source>
        <dbReference type="RefSeq" id="XP_019648047.1"/>
    </source>
</evidence>
<dbReference type="InterPro" id="IPR003599">
    <property type="entry name" value="Ig_sub"/>
</dbReference>
<dbReference type="RefSeq" id="XP_019648047.1">
    <property type="nucleotide sequence ID" value="XM_019792488.1"/>
</dbReference>
<dbReference type="InterPro" id="IPR036179">
    <property type="entry name" value="Ig-like_dom_sf"/>
</dbReference>
<evidence type="ECO:0000256" key="9">
    <source>
        <dbReference type="ARBA" id="ARBA00023180"/>
    </source>
</evidence>
<dbReference type="SMART" id="SM00408">
    <property type="entry name" value="IGc2"/>
    <property type="match status" value="1"/>
</dbReference>
<feature type="compositionally biased region" description="Acidic residues" evidence="11">
    <location>
        <begin position="818"/>
        <end position="827"/>
    </location>
</feature>
<evidence type="ECO:0000256" key="10">
    <source>
        <dbReference type="ARBA" id="ARBA00023319"/>
    </source>
</evidence>
<evidence type="ECO:0000259" key="13">
    <source>
        <dbReference type="PROSITE" id="PS50835"/>
    </source>
</evidence>
<dbReference type="KEGG" id="bbel:109488297"/>
<dbReference type="SUPFAM" id="SSF52058">
    <property type="entry name" value="L domain-like"/>
    <property type="match status" value="1"/>
</dbReference>
<evidence type="ECO:0000313" key="15">
    <source>
        <dbReference type="Proteomes" id="UP000515135"/>
    </source>
</evidence>
<dbReference type="AlphaFoldDB" id="A0A6P5AYD1"/>
<dbReference type="Gene3D" id="3.80.10.10">
    <property type="entry name" value="Ribonuclease Inhibitor"/>
    <property type="match status" value="2"/>
</dbReference>
<feature type="compositionally biased region" description="Low complexity" evidence="11">
    <location>
        <begin position="662"/>
        <end position="674"/>
    </location>
</feature>
<dbReference type="InterPro" id="IPR001611">
    <property type="entry name" value="Leu-rich_rpt"/>
</dbReference>
<feature type="chain" id="PRO_5044647768" evidence="12">
    <location>
        <begin position="20"/>
        <end position="851"/>
    </location>
</feature>
<dbReference type="SUPFAM" id="SSF49265">
    <property type="entry name" value="Fibronectin type III"/>
    <property type="match status" value="1"/>
</dbReference>
<reference evidence="16 17" key="1">
    <citation type="submission" date="2025-04" db="UniProtKB">
        <authorList>
            <consortium name="RefSeq"/>
        </authorList>
    </citation>
    <scope>IDENTIFICATION</scope>
    <source>
        <tissue evidence="16 17">Gonad</tissue>
    </source>
</reference>
<dbReference type="GO" id="GO:0016020">
    <property type="term" value="C:membrane"/>
    <property type="evidence" value="ECO:0007669"/>
    <property type="project" value="UniProtKB-SubCell"/>
</dbReference>
<feature type="domain" description="Ig-like" evidence="13">
    <location>
        <begin position="260"/>
        <end position="351"/>
    </location>
</feature>
<sequence>MFSLRHLLTGFCFSWLVLGVRTSCPDSCKCRFSSVDCQRGELAEIPRDLPSTIKLLSVTRNNLNHLPENAFTHLQKLEELRLPHNKIARIATGAFNGLRNLKELALDYNEIRVLRRDMLQGLPNLRNLYLEHNAIARVDGDAFLDMPYLEGIYLGHNLLTDFPWSAANRMKSLQSLNLRFNRISVLRQRDVGHLLEKILVHLHGNPWHCNCEIFWFCDWLRTPPPEIAMHMNKYVCASPDHNSGRRFADVPLANLTCRAPLIINPPLDLEVQKGATIELHCIATGDPRPSIQWVTPKGHVVSTGQGSNQVLELEDSILEVRDASIENNGRYTCIASNLLGNRTSDAYVTVSPSGHPTGPPQGSYTARPTETPYAANLTISDVTPTSATLMWLPEDRREARYKIMYFCIDDNDIVRSKNLEDKVTSYTIEDLIPASQYTACLHVEYVRKLEKTREFCVDFKTLSEASQNDSNYYIVIGTALGCIASIQVSALMFYHLIYLKCKKRKKEDSYEEELGMYTSYEEPYSIDVTLPDINQHYRRGTIAGFEAISVREGREIPIPVLINGMLFQRAKSGSEAKMAAAPREGSLSDVQRAQSNPSMITFKGPGSGGSPDNRTTPSKTGTYKEAVTQTPRIQGRHSSQDQYPTNTYNINAEVHHSKDESSCNSSQSSAATSDHGSDKQPEPRGTTTNLEEDHEEIKDDSVIPDNIIDITRKNTCNLEIHREEGPCLINSSTRMDQNDSSTCSWQNPTECHPRKPPSLVSSPTGLRIATSEGNNSSQGSSSLGSTLTSGEYADAEMTQTGSSERDSDVSFYHSPPEEFMDGVENCDEGNKKVVENGPSNLQLADMETTRL</sequence>
<comment type="subcellular location">
    <subcellularLocation>
        <location evidence="1">Membrane</location>
        <topology evidence="1">Single-pass membrane protein</topology>
    </subcellularLocation>
</comment>
<keyword evidence="15" id="KW-1185">Reference proteome</keyword>
<evidence type="ECO:0000256" key="3">
    <source>
        <dbReference type="ARBA" id="ARBA00022692"/>
    </source>
</evidence>
<dbReference type="InterPro" id="IPR036116">
    <property type="entry name" value="FN3_sf"/>
</dbReference>
<evidence type="ECO:0000256" key="6">
    <source>
        <dbReference type="ARBA" id="ARBA00022989"/>
    </source>
</evidence>
<dbReference type="InterPro" id="IPR050467">
    <property type="entry name" value="LRFN"/>
</dbReference>
<feature type="compositionally biased region" description="Low complexity" evidence="11">
    <location>
        <begin position="771"/>
        <end position="791"/>
    </location>
</feature>
<dbReference type="GeneID" id="109488297"/>
<evidence type="ECO:0000313" key="17">
    <source>
        <dbReference type="RefSeq" id="XP_019648048.1"/>
    </source>
</evidence>
<keyword evidence="8" id="KW-1015">Disulfide bond</keyword>
<evidence type="ECO:0000256" key="11">
    <source>
        <dbReference type="SAM" id="MobiDB-lite"/>
    </source>
</evidence>
<feature type="region of interest" description="Disordered" evidence="11">
    <location>
        <begin position="597"/>
        <end position="702"/>
    </location>
</feature>
<dbReference type="InterPro" id="IPR007110">
    <property type="entry name" value="Ig-like_dom"/>
</dbReference>
<accession>A0A6P5AYD1</accession>
<proteinExistence type="predicted"/>
<dbReference type="InterPro" id="IPR000372">
    <property type="entry name" value="LRRNT"/>
</dbReference>
<dbReference type="Pfam" id="PF13855">
    <property type="entry name" value="LRR_8"/>
    <property type="match status" value="1"/>
</dbReference>
<dbReference type="Pfam" id="PF07679">
    <property type="entry name" value="I-set"/>
    <property type="match status" value="1"/>
</dbReference>
<dbReference type="InterPro" id="IPR013098">
    <property type="entry name" value="Ig_I-set"/>
</dbReference>
<dbReference type="SUPFAM" id="SSF48726">
    <property type="entry name" value="Immunoglobulin"/>
    <property type="match status" value="1"/>
</dbReference>
<dbReference type="PROSITE" id="PS51450">
    <property type="entry name" value="LRR"/>
    <property type="match status" value="1"/>
</dbReference>
<keyword evidence="9" id="KW-0325">Glycoprotein</keyword>
<dbReference type="Gene3D" id="2.60.40.10">
    <property type="entry name" value="Immunoglobulins"/>
    <property type="match status" value="2"/>
</dbReference>
<feature type="domain" description="Fibronectin type-III" evidence="14">
    <location>
        <begin position="373"/>
        <end position="464"/>
    </location>
</feature>
<dbReference type="InterPro" id="IPR003598">
    <property type="entry name" value="Ig_sub2"/>
</dbReference>
<dbReference type="FunFam" id="3.80.10.10:FF:000082">
    <property type="entry name" value="Leucine-rich repeat-containing 24"/>
    <property type="match status" value="1"/>
</dbReference>
<dbReference type="InterPro" id="IPR013783">
    <property type="entry name" value="Ig-like_fold"/>
</dbReference>
<dbReference type="PANTHER" id="PTHR45842">
    <property type="entry name" value="SYNAPTIC ADHESION-LIKE MOLECULE SALM"/>
    <property type="match status" value="1"/>
</dbReference>
<dbReference type="InterPro" id="IPR000483">
    <property type="entry name" value="Cys-rich_flank_reg_C"/>
</dbReference>
<evidence type="ECO:0000256" key="12">
    <source>
        <dbReference type="SAM" id="SignalP"/>
    </source>
</evidence>
<evidence type="ECO:0000256" key="4">
    <source>
        <dbReference type="ARBA" id="ARBA00022729"/>
    </source>
</evidence>
<feature type="compositionally biased region" description="Polar residues" evidence="11">
    <location>
        <begin position="729"/>
        <end position="749"/>
    </location>
</feature>
<dbReference type="Pfam" id="PF00041">
    <property type="entry name" value="fn3"/>
    <property type="match status" value="1"/>
</dbReference>
<dbReference type="PANTHER" id="PTHR45842:SF12">
    <property type="entry name" value="KEKKON 5, ISOFORM A"/>
    <property type="match status" value="1"/>
</dbReference>
<gene>
    <name evidence="16 17" type="primary">LOC109488297</name>
</gene>
<evidence type="ECO:0000256" key="5">
    <source>
        <dbReference type="ARBA" id="ARBA00022737"/>
    </source>
</evidence>
<dbReference type="FunFam" id="2.60.40.10:FF:000076">
    <property type="entry name" value="Leucine-rich repeat and Ig domain-containing 4"/>
    <property type="match status" value="1"/>
</dbReference>
<protein>
    <submittedName>
        <fullName evidence="16 17">Leucine-rich repeat and fibronectin type III domain-containing protein 1-like protein</fullName>
    </submittedName>
</protein>
<keyword evidence="3" id="KW-0812">Transmembrane</keyword>
<keyword evidence="5" id="KW-0677">Repeat</keyword>
<evidence type="ECO:0000256" key="1">
    <source>
        <dbReference type="ARBA" id="ARBA00004167"/>
    </source>
</evidence>
<keyword evidence="4 12" id="KW-0732">Signal</keyword>
<dbReference type="SMART" id="SM00013">
    <property type="entry name" value="LRRNT"/>
    <property type="match status" value="1"/>
</dbReference>
<feature type="compositionally biased region" description="Polar residues" evidence="11">
    <location>
        <begin position="610"/>
        <end position="650"/>
    </location>
</feature>
<keyword evidence="7" id="KW-0472">Membrane</keyword>
<evidence type="ECO:0000256" key="8">
    <source>
        <dbReference type="ARBA" id="ARBA00023157"/>
    </source>
</evidence>
<dbReference type="InterPro" id="IPR003961">
    <property type="entry name" value="FN3_dom"/>
</dbReference>
<dbReference type="PROSITE" id="PS50835">
    <property type="entry name" value="IG_LIKE"/>
    <property type="match status" value="1"/>
</dbReference>
<feature type="signal peptide" evidence="12">
    <location>
        <begin position="1"/>
        <end position="19"/>
    </location>
</feature>
<keyword evidence="10" id="KW-0393">Immunoglobulin domain</keyword>
<keyword evidence="6" id="KW-1133">Transmembrane helix</keyword>
<keyword evidence="2" id="KW-0433">Leucine-rich repeat</keyword>
<dbReference type="SMART" id="SM00369">
    <property type="entry name" value="LRR_TYP"/>
    <property type="match status" value="5"/>
</dbReference>
<evidence type="ECO:0000259" key="14">
    <source>
        <dbReference type="PROSITE" id="PS50853"/>
    </source>
</evidence>
<organism evidence="15 16">
    <name type="scientific">Branchiostoma belcheri</name>
    <name type="common">Amphioxus</name>
    <dbReference type="NCBI Taxonomy" id="7741"/>
    <lineage>
        <taxon>Eukaryota</taxon>
        <taxon>Metazoa</taxon>
        <taxon>Chordata</taxon>
        <taxon>Cephalochordata</taxon>
        <taxon>Leptocardii</taxon>
        <taxon>Amphioxiformes</taxon>
        <taxon>Branchiostomatidae</taxon>
        <taxon>Branchiostoma</taxon>
    </lineage>
</organism>
<dbReference type="InterPro" id="IPR003591">
    <property type="entry name" value="Leu-rich_rpt_typical-subtyp"/>
</dbReference>
<dbReference type="Proteomes" id="UP000515135">
    <property type="component" value="Unplaced"/>
</dbReference>
<feature type="region of interest" description="Disordered" evidence="11">
    <location>
        <begin position="729"/>
        <end position="851"/>
    </location>
</feature>
<dbReference type="SMART" id="SM00409">
    <property type="entry name" value="IG"/>
    <property type="match status" value="1"/>
</dbReference>
<dbReference type="OrthoDB" id="2151624at2759"/>
<dbReference type="PROSITE" id="PS50853">
    <property type="entry name" value="FN3"/>
    <property type="match status" value="1"/>
</dbReference>
<dbReference type="CDD" id="cd00063">
    <property type="entry name" value="FN3"/>
    <property type="match status" value="1"/>
</dbReference>
<dbReference type="SMART" id="SM00082">
    <property type="entry name" value="LRRCT"/>
    <property type="match status" value="1"/>
</dbReference>
<dbReference type="InterPro" id="IPR032675">
    <property type="entry name" value="LRR_dom_sf"/>
</dbReference>
<name>A0A6P5AYD1_BRABE</name>
<evidence type="ECO:0000256" key="2">
    <source>
        <dbReference type="ARBA" id="ARBA00022614"/>
    </source>
</evidence>
<evidence type="ECO:0000256" key="7">
    <source>
        <dbReference type="ARBA" id="ARBA00023136"/>
    </source>
</evidence>